<dbReference type="RefSeq" id="WP_109353715.1">
    <property type="nucleotide sequence ID" value="NZ_QFRI01000004.1"/>
</dbReference>
<evidence type="ECO:0000256" key="2">
    <source>
        <dbReference type="ARBA" id="ARBA00022475"/>
    </source>
</evidence>
<accession>A0A2U2X220</accession>
<keyword evidence="2" id="KW-1003">Cell membrane</keyword>
<dbReference type="InterPro" id="IPR051599">
    <property type="entry name" value="Cell_Envelope_Assoc"/>
</dbReference>
<feature type="domain" description="DUF218" evidence="9">
    <location>
        <begin position="47"/>
        <end position="175"/>
    </location>
</feature>
<sequence>MKYFKRLINLSIIVIILVLLIDFAITHKTKHFVFDNIETLNKNKVGLVLGASKYTSNGNTNLYYKYRLEAAVKLYKTGKIEFILVSGDNGRKGYDEPTNFKNDLIKRGIPEDKIYLDYAGFRTLDSVVRAKEIFGLSQFTLISQKFHNERALYLAQHYNINAIAFNAKDIKGKYGFKTKLREYLARTKAAIDILFNVKPKYLGKKIEIV</sequence>
<comment type="function">
    <text evidence="7">Participates in the barrier function of the cell envelope.</text>
</comment>
<reference evidence="11" key="3">
    <citation type="submission" date="2018-05" db="EMBL/GenBank/DDBJ databases">
        <authorList>
            <person name="Lu D."/>
        </authorList>
    </citation>
    <scope>NUCLEOTIDE SEQUENCE [LARGE SCALE GENOMIC DNA]</scope>
    <source>
        <strain evidence="11">ZY111</strain>
    </source>
</reference>
<feature type="transmembrane region" description="Helical" evidence="8">
    <location>
        <begin position="7"/>
        <end position="25"/>
    </location>
</feature>
<dbReference type="EMBL" id="QFRI01000004">
    <property type="protein sequence ID" value="PWH81794.1"/>
    <property type="molecule type" value="Genomic_DNA"/>
</dbReference>
<protein>
    <submittedName>
        <fullName evidence="10">Protein SanA</fullName>
    </submittedName>
</protein>
<comment type="subcellular location">
    <subcellularLocation>
        <location evidence="1">Cell inner membrane</location>
        <topology evidence="1">Single-pass membrane protein</topology>
    </subcellularLocation>
</comment>
<evidence type="ECO:0000256" key="4">
    <source>
        <dbReference type="ARBA" id="ARBA00022692"/>
    </source>
</evidence>
<keyword evidence="6 8" id="KW-0472">Membrane</keyword>
<keyword evidence="4 8" id="KW-0812">Transmembrane</keyword>
<dbReference type="Proteomes" id="UP000245375">
    <property type="component" value="Unassembled WGS sequence"/>
</dbReference>
<evidence type="ECO:0000256" key="7">
    <source>
        <dbReference type="ARBA" id="ARBA00037355"/>
    </source>
</evidence>
<organism evidence="10 11">
    <name type="scientific">Algibacter marinivivus</name>
    <dbReference type="NCBI Taxonomy" id="2100723"/>
    <lineage>
        <taxon>Bacteria</taxon>
        <taxon>Pseudomonadati</taxon>
        <taxon>Bacteroidota</taxon>
        <taxon>Flavobacteriia</taxon>
        <taxon>Flavobacteriales</taxon>
        <taxon>Flavobacteriaceae</taxon>
        <taxon>Algibacter</taxon>
    </lineage>
</organism>
<evidence type="ECO:0000256" key="5">
    <source>
        <dbReference type="ARBA" id="ARBA00022989"/>
    </source>
</evidence>
<gene>
    <name evidence="10" type="ORF">DIS18_14040</name>
</gene>
<dbReference type="InterPro" id="IPR003848">
    <property type="entry name" value="DUF218"/>
</dbReference>
<dbReference type="Pfam" id="PF02698">
    <property type="entry name" value="DUF218"/>
    <property type="match status" value="1"/>
</dbReference>
<comment type="caution">
    <text evidence="10">The sequence shown here is derived from an EMBL/GenBank/DDBJ whole genome shotgun (WGS) entry which is preliminary data.</text>
</comment>
<evidence type="ECO:0000256" key="1">
    <source>
        <dbReference type="ARBA" id="ARBA00004377"/>
    </source>
</evidence>
<evidence type="ECO:0000256" key="3">
    <source>
        <dbReference type="ARBA" id="ARBA00022519"/>
    </source>
</evidence>
<keyword evidence="11" id="KW-1185">Reference proteome</keyword>
<dbReference type="AlphaFoldDB" id="A0A2U2X220"/>
<evidence type="ECO:0000256" key="6">
    <source>
        <dbReference type="ARBA" id="ARBA00023136"/>
    </source>
</evidence>
<reference evidence="11" key="2">
    <citation type="submission" date="2018-05" db="EMBL/GenBank/DDBJ databases">
        <title>Algibacter marinivivus sp. nov., isolated from sample around a algae.</title>
        <authorList>
            <person name="Lu D."/>
        </authorList>
    </citation>
    <scope>NUCLEOTIDE SEQUENCE [LARGE SCALE GENOMIC DNA]</scope>
    <source>
        <strain evidence="11">ZY111</strain>
    </source>
</reference>
<dbReference type="PANTHER" id="PTHR30336">
    <property type="entry name" value="INNER MEMBRANE PROTEIN, PROBABLE PERMEASE"/>
    <property type="match status" value="1"/>
</dbReference>
<evidence type="ECO:0000259" key="9">
    <source>
        <dbReference type="Pfam" id="PF02698"/>
    </source>
</evidence>
<evidence type="ECO:0000256" key="8">
    <source>
        <dbReference type="SAM" id="Phobius"/>
    </source>
</evidence>
<dbReference type="OrthoDB" id="9782395at2"/>
<dbReference type="GO" id="GO:0005886">
    <property type="term" value="C:plasma membrane"/>
    <property type="evidence" value="ECO:0007669"/>
    <property type="project" value="UniProtKB-SubCell"/>
</dbReference>
<evidence type="ECO:0000313" key="10">
    <source>
        <dbReference type="EMBL" id="PWH81794.1"/>
    </source>
</evidence>
<keyword evidence="3" id="KW-0997">Cell inner membrane</keyword>
<name>A0A2U2X220_9FLAO</name>
<dbReference type="PANTHER" id="PTHR30336:SF0">
    <property type="entry name" value="PROTEIN SANA"/>
    <property type="match status" value="1"/>
</dbReference>
<keyword evidence="5 8" id="KW-1133">Transmembrane helix</keyword>
<reference evidence="10 11" key="1">
    <citation type="submission" date="2018-05" db="EMBL/GenBank/DDBJ databases">
        <title>Algibacter marinivivus sp. nov., isolated from sample around a algae.</title>
        <authorList>
            <person name="Zhong X."/>
        </authorList>
    </citation>
    <scope>NUCLEOTIDE SEQUENCE [LARGE SCALE GENOMIC DNA]</scope>
    <source>
        <strain evidence="10 11">ZY111</strain>
    </source>
</reference>
<evidence type="ECO:0000313" key="11">
    <source>
        <dbReference type="Proteomes" id="UP000245375"/>
    </source>
</evidence>
<proteinExistence type="predicted"/>
<dbReference type="CDD" id="cd06259">
    <property type="entry name" value="YdcF-like"/>
    <property type="match status" value="1"/>
</dbReference>